<name>A0AA88DN01_FICCA</name>
<dbReference type="EMBL" id="BTGU01000077">
    <property type="protein sequence ID" value="GMN58359.1"/>
    <property type="molecule type" value="Genomic_DNA"/>
</dbReference>
<dbReference type="Proteomes" id="UP001187192">
    <property type="component" value="Unassembled WGS sequence"/>
</dbReference>
<evidence type="ECO:0000313" key="2">
    <source>
        <dbReference type="EMBL" id="GMN58359.1"/>
    </source>
</evidence>
<keyword evidence="1" id="KW-0472">Membrane</keyword>
<organism evidence="2 3">
    <name type="scientific">Ficus carica</name>
    <name type="common">Common fig</name>
    <dbReference type="NCBI Taxonomy" id="3494"/>
    <lineage>
        <taxon>Eukaryota</taxon>
        <taxon>Viridiplantae</taxon>
        <taxon>Streptophyta</taxon>
        <taxon>Embryophyta</taxon>
        <taxon>Tracheophyta</taxon>
        <taxon>Spermatophyta</taxon>
        <taxon>Magnoliopsida</taxon>
        <taxon>eudicotyledons</taxon>
        <taxon>Gunneridae</taxon>
        <taxon>Pentapetalae</taxon>
        <taxon>rosids</taxon>
        <taxon>fabids</taxon>
        <taxon>Rosales</taxon>
        <taxon>Moraceae</taxon>
        <taxon>Ficeae</taxon>
        <taxon>Ficus</taxon>
    </lineage>
</organism>
<reference evidence="2" key="1">
    <citation type="submission" date="2023-07" db="EMBL/GenBank/DDBJ databases">
        <title>draft genome sequence of fig (Ficus carica).</title>
        <authorList>
            <person name="Takahashi T."/>
            <person name="Nishimura K."/>
        </authorList>
    </citation>
    <scope>NUCLEOTIDE SEQUENCE</scope>
</reference>
<feature type="transmembrane region" description="Helical" evidence="1">
    <location>
        <begin position="64"/>
        <end position="82"/>
    </location>
</feature>
<comment type="caution">
    <text evidence="2">The sequence shown here is derived from an EMBL/GenBank/DDBJ whole genome shotgun (WGS) entry which is preliminary data.</text>
</comment>
<accession>A0AA88DN01</accession>
<protein>
    <submittedName>
        <fullName evidence="2">Uncharacterized protein</fullName>
    </submittedName>
</protein>
<gene>
    <name evidence="2" type="ORF">TIFTF001_027468</name>
</gene>
<keyword evidence="1" id="KW-0812">Transmembrane</keyword>
<proteinExistence type="predicted"/>
<evidence type="ECO:0000313" key="3">
    <source>
        <dbReference type="Proteomes" id="UP001187192"/>
    </source>
</evidence>
<keyword evidence="1" id="KW-1133">Transmembrane helix</keyword>
<evidence type="ECO:0000256" key="1">
    <source>
        <dbReference type="SAM" id="Phobius"/>
    </source>
</evidence>
<keyword evidence="3" id="KW-1185">Reference proteome</keyword>
<sequence length="309" mass="35749">MEKAFVEAEINGNHFHCILLEPSFTANNPPLRHVAVYTRCLTYSQPITFHPFVKRFCRLHNISLAQLLPNFWIIFIGIWILWHKHFQRDLTMDKFLYVHSLRKSPQFEGWQYLRVYSRSKIEKAITLVEGTLKSSHEWKTVLFFFGGRYHKHPTDGPEPVGVWSKFRSLVPSPPRPVLDVDSLHRINMIFALPSTKRHWKSFITTDNLENEKKKKKIGGSSSRGVNQWDFLTPKGWSDSKGAPKSSSSSNASHALRALKLSLLNYIKATSLIQRDAEAESTGHELHDEFTKQIEENNKLNEDLNVELGR</sequence>
<dbReference type="AlphaFoldDB" id="A0AA88DN01"/>